<evidence type="ECO:0000313" key="2">
    <source>
        <dbReference type="Proteomes" id="UP000317093"/>
    </source>
</evidence>
<dbReference type="AlphaFoldDB" id="A0A518AXZ8"/>
<proteinExistence type="predicted"/>
<reference evidence="1 2" key="1">
    <citation type="submission" date="2019-02" db="EMBL/GenBank/DDBJ databases">
        <title>Deep-cultivation of Planctomycetes and their phenomic and genomic characterization uncovers novel biology.</title>
        <authorList>
            <person name="Wiegand S."/>
            <person name="Jogler M."/>
            <person name="Boedeker C."/>
            <person name="Pinto D."/>
            <person name="Vollmers J."/>
            <person name="Rivas-Marin E."/>
            <person name="Kohn T."/>
            <person name="Peeters S.H."/>
            <person name="Heuer A."/>
            <person name="Rast P."/>
            <person name="Oberbeckmann S."/>
            <person name="Bunk B."/>
            <person name="Jeske O."/>
            <person name="Meyerdierks A."/>
            <person name="Storesund J.E."/>
            <person name="Kallscheuer N."/>
            <person name="Luecker S."/>
            <person name="Lage O.M."/>
            <person name="Pohl T."/>
            <person name="Merkel B.J."/>
            <person name="Hornburger P."/>
            <person name="Mueller R.-W."/>
            <person name="Bruemmer F."/>
            <person name="Labrenz M."/>
            <person name="Spormann A.M."/>
            <person name="Op den Camp H."/>
            <person name="Overmann J."/>
            <person name="Amann R."/>
            <person name="Jetten M.S.M."/>
            <person name="Mascher T."/>
            <person name="Medema M.H."/>
            <person name="Devos D.P."/>
            <person name="Kaster A.-K."/>
            <person name="Ovreas L."/>
            <person name="Rohde M."/>
            <person name="Galperin M.Y."/>
            <person name="Jogler C."/>
        </authorList>
    </citation>
    <scope>NUCLEOTIDE SEQUENCE [LARGE SCALE GENOMIC DNA]</scope>
    <source>
        <strain evidence="1 2">Pan216</strain>
    </source>
</reference>
<evidence type="ECO:0000313" key="1">
    <source>
        <dbReference type="EMBL" id="QDU59584.1"/>
    </source>
</evidence>
<protein>
    <submittedName>
        <fullName evidence="1">Uncharacterized protein</fullName>
    </submittedName>
</protein>
<organism evidence="1 2">
    <name type="scientific">Kolteria novifilia</name>
    <dbReference type="NCBI Taxonomy" id="2527975"/>
    <lineage>
        <taxon>Bacteria</taxon>
        <taxon>Pseudomonadati</taxon>
        <taxon>Planctomycetota</taxon>
        <taxon>Planctomycetia</taxon>
        <taxon>Kolteriales</taxon>
        <taxon>Kolteriaceae</taxon>
        <taxon>Kolteria</taxon>
    </lineage>
</organism>
<dbReference type="Proteomes" id="UP000317093">
    <property type="component" value="Chromosome"/>
</dbReference>
<sequence>MLLTTRRLAVRLSHLSLTLLAFGLPIDVAFSIQQASLHRDAENSTVTVKTRMMHTFRIATSRLLLLKQNRRFGRRMIRVQLPPEQQAFGAAEF</sequence>
<dbReference type="EMBL" id="CP036279">
    <property type="protein sequence ID" value="QDU59584.1"/>
    <property type="molecule type" value="Genomic_DNA"/>
</dbReference>
<accession>A0A518AXZ8</accession>
<gene>
    <name evidence="1" type="ORF">Pan216_04140</name>
</gene>
<keyword evidence="2" id="KW-1185">Reference proteome</keyword>
<dbReference type="KEGG" id="knv:Pan216_04140"/>
<name>A0A518AXZ8_9BACT</name>